<protein>
    <recommendedName>
        <fullName evidence="4 7">Signal peptidase I</fullName>
        <ecNumber evidence="4 7">3.4.21.89</ecNumber>
    </recommendedName>
</protein>
<dbReference type="KEGG" id="bfk:QN062_08065"/>
<evidence type="ECO:0000256" key="5">
    <source>
        <dbReference type="ARBA" id="ARBA00022801"/>
    </source>
</evidence>
<comment type="subcellular location">
    <subcellularLocation>
        <location evidence="2">Cell membrane</location>
        <topology evidence="2">Single-pass type II membrane protein</topology>
    </subcellularLocation>
    <subcellularLocation>
        <location evidence="7">Membrane</location>
        <topology evidence="7">Single-pass type II membrane protein</topology>
    </subcellularLocation>
</comment>
<dbReference type="Gene3D" id="2.10.109.10">
    <property type="entry name" value="Umud Fragment, subunit A"/>
    <property type="match status" value="1"/>
</dbReference>
<gene>
    <name evidence="11" type="primary">lepB</name>
    <name evidence="11" type="ORF">QN062_08065</name>
    <name evidence="10" type="ORF">QN216_02260</name>
    <name evidence="9" type="ORF">QN217_08185</name>
</gene>
<comment type="catalytic activity">
    <reaction evidence="1 7">
        <text>Cleavage of hydrophobic, N-terminal signal or leader sequences from secreted and periplasmic proteins.</text>
        <dbReference type="EC" id="3.4.21.89"/>
    </reaction>
</comment>
<dbReference type="EMBL" id="CP129675">
    <property type="protein sequence ID" value="XDS47648.1"/>
    <property type="molecule type" value="Genomic_DNA"/>
</dbReference>
<dbReference type="PANTHER" id="PTHR43390">
    <property type="entry name" value="SIGNAL PEPTIDASE I"/>
    <property type="match status" value="1"/>
</dbReference>
<dbReference type="InterPro" id="IPR000223">
    <property type="entry name" value="Pept_S26A_signal_pept_1"/>
</dbReference>
<dbReference type="EMBL" id="CP129682">
    <property type="protein sequence ID" value="XDS49659.1"/>
    <property type="molecule type" value="Genomic_DNA"/>
</dbReference>
<evidence type="ECO:0000313" key="9">
    <source>
        <dbReference type="EMBL" id="XDS47648.1"/>
    </source>
</evidence>
<feature type="active site" evidence="6">
    <location>
        <position position="27"/>
    </location>
</feature>
<evidence type="ECO:0000256" key="7">
    <source>
        <dbReference type="RuleBase" id="RU362042"/>
    </source>
</evidence>
<evidence type="ECO:0000256" key="4">
    <source>
        <dbReference type="ARBA" id="ARBA00013208"/>
    </source>
</evidence>
<dbReference type="InterPro" id="IPR036286">
    <property type="entry name" value="LexA/Signal_pep-like_sf"/>
</dbReference>
<keyword evidence="5 7" id="KW-0378">Hydrolase</keyword>
<dbReference type="GO" id="GO:0004252">
    <property type="term" value="F:serine-type endopeptidase activity"/>
    <property type="evidence" value="ECO:0007669"/>
    <property type="project" value="InterPro"/>
</dbReference>
<evidence type="ECO:0000256" key="2">
    <source>
        <dbReference type="ARBA" id="ARBA00004401"/>
    </source>
</evidence>
<feature type="domain" description="Peptidase S26" evidence="8">
    <location>
        <begin position="3"/>
        <end position="173"/>
    </location>
</feature>
<comment type="similarity">
    <text evidence="3 7">Belongs to the peptidase S26 family.</text>
</comment>
<organism evidence="11">
    <name type="scientific">Bifidobacterium fermentum</name>
    <dbReference type="NCBI Taxonomy" id="3059035"/>
    <lineage>
        <taxon>Bacteria</taxon>
        <taxon>Bacillati</taxon>
        <taxon>Actinomycetota</taxon>
        <taxon>Actinomycetes</taxon>
        <taxon>Bifidobacteriales</taxon>
        <taxon>Bifidobacteriaceae</taxon>
        <taxon>Bifidobacterium</taxon>
    </lineage>
</organism>
<dbReference type="InterPro" id="IPR019533">
    <property type="entry name" value="Peptidase_S26"/>
</dbReference>
<evidence type="ECO:0000256" key="3">
    <source>
        <dbReference type="ARBA" id="ARBA00009370"/>
    </source>
</evidence>
<name>A0AB39US17_9BIFI</name>
<dbReference type="EMBL" id="CP129683">
    <property type="protein sequence ID" value="XDS51620.1"/>
    <property type="molecule type" value="Genomic_DNA"/>
</dbReference>
<evidence type="ECO:0000259" key="8">
    <source>
        <dbReference type="Pfam" id="PF10502"/>
    </source>
</evidence>
<dbReference type="InterPro" id="IPR019758">
    <property type="entry name" value="Pept_S26A_signal_pept_1_CS"/>
</dbReference>
<reference evidence="11" key="1">
    <citation type="submission" date="2023-07" db="EMBL/GenBank/DDBJ databases">
        <title>Bifidobacterium aquikefiriaerophilum sp. nov. and Bifidobacterium eccum sp. nov., isolated from water kefir.</title>
        <authorList>
            <person name="Breselge S."/>
            <person name="Bellassi P."/>
            <person name="Barcenilla C."/>
            <person name="Alvarez-Ordonez A."/>
            <person name="Morelli L."/>
            <person name="Cotter P.D."/>
        </authorList>
    </citation>
    <scope>NUCLEOTIDE SEQUENCE</scope>
    <source>
        <strain evidence="11">WK012_4_13</strain>
        <strain evidence="10">WK013_4_14</strain>
        <strain evidence="9">WK048_4_13</strain>
    </source>
</reference>
<dbReference type="PANTHER" id="PTHR43390:SF1">
    <property type="entry name" value="CHLOROPLAST PROCESSING PEPTIDASE"/>
    <property type="match status" value="1"/>
</dbReference>
<dbReference type="SUPFAM" id="SSF51306">
    <property type="entry name" value="LexA/Signal peptidase"/>
    <property type="match status" value="1"/>
</dbReference>
<keyword evidence="7" id="KW-0645">Protease</keyword>
<feature type="active site" evidence="6">
    <location>
        <position position="82"/>
    </location>
</feature>
<proteinExistence type="inferred from homology"/>
<dbReference type="Pfam" id="PF10502">
    <property type="entry name" value="Peptidase_S26"/>
    <property type="match status" value="1"/>
</dbReference>
<dbReference type="EC" id="3.4.21.89" evidence="4 7"/>
<evidence type="ECO:0000313" key="11">
    <source>
        <dbReference type="EMBL" id="XDS51620.1"/>
    </source>
</evidence>
<evidence type="ECO:0000313" key="10">
    <source>
        <dbReference type="EMBL" id="XDS49659.1"/>
    </source>
</evidence>
<dbReference type="AlphaFoldDB" id="A0AB39US17"/>
<evidence type="ECO:0000256" key="6">
    <source>
        <dbReference type="PIRSR" id="PIRSR600223-1"/>
    </source>
</evidence>
<dbReference type="NCBIfam" id="TIGR02227">
    <property type="entry name" value="sigpep_I_bact"/>
    <property type="match status" value="1"/>
</dbReference>
<dbReference type="PRINTS" id="PR00727">
    <property type="entry name" value="LEADERPTASE"/>
</dbReference>
<sequence>MLFVLPLAIVIVIRVFFLGFYSIPSESMMDTIQVGDRVITSKIAPRYPGLSRGDIIVFKDPAHWLSAESSSSSYQNSEYLIKRLIGLPGDTVACKGAGSPITVNGVAIDEKEYIRPGVDPSSITFSVKVTSGHVFVLGDNRSNSADSRYHLNDGDSGLVPESDVVGVGLVVYWPLSRWSVLSSHGSVFSAVPDSGTAAK</sequence>
<accession>A0AB39US17</accession>
<dbReference type="GO" id="GO:0009003">
    <property type="term" value="F:signal peptidase activity"/>
    <property type="evidence" value="ECO:0007669"/>
    <property type="project" value="UniProtKB-EC"/>
</dbReference>
<dbReference type="CDD" id="cd06530">
    <property type="entry name" value="S26_SPase_I"/>
    <property type="match status" value="1"/>
</dbReference>
<evidence type="ECO:0000256" key="1">
    <source>
        <dbReference type="ARBA" id="ARBA00000677"/>
    </source>
</evidence>
<dbReference type="GO" id="GO:0005886">
    <property type="term" value="C:plasma membrane"/>
    <property type="evidence" value="ECO:0007669"/>
    <property type="project" value="UniProtKB-SubCell"/>
</dbReference>
<dbReference type="GO" id="GO:0006465">
    <property type="term" value="P:signal peptide processing"/>
    <property type="evidence" value="ECO:0007669"/>
    <property type="project" value="InterPro"/>
</dbReference>
<dbReference type="PROSITE" id="PS00761">
    <property type="entry name" value="SPASE_I_3"/>
    <property type="match status" value="1"/>
</dbReference>